<keyword evidence="13" id="KW-1185">Reference proteome</keyword>
<evidence type="ECO:0000256" key="1">
    <source>
        <dbReference type="ARBA" id="ARBA00000085"/>
    </source>
</evidence>
<dbReference type="Pfam" id="PF07730">
    <property type="entry name" value="HisKA_3"/>
    <property type="match status" value="1"/>
</dbReference>
<evidence type="ECO:0000259" key="10">
    <source>
        <dbReference type="Pfam" id="PF02518"/>
    </source>
</evidence>
<dbReference type="InterPro" id="IPR003594">
    <property type="entry name" value="HATPase_dom"/>
</dbReference>
<evidence type="ECO:0000256" key="8">
    <source>
        <dbReference type="ARBA" id="ARBA00023012"/>
    </source>
</evidence>
<dbReference type="EMBL" id="BAAALG010000008">
    <property type="protein sequence ID" value="GAA1101377.1"/>
    <property type="molecule type" value="Genomic_DNA"/>
</dbReference>
<keyword evidence="9" id="KW-0472">Membrane</keyword>
<evidence type="ECO:0000256" key="9">
    <source>
        <dbReference type="SAM" id="Phobius"/>
    </source>
</evidence>
<dbReference type="PANTHER" id="PTHR24421">
    <property type="entry name" value="NITRATE/NITRITE SENSOR PROTEIN NARX-RELATED"/>
    <property type="match status" value="1"/>
</dbReference>
<comment type="caution">
    <text evidence="12">The sequence shown here is derived from an EMBL/GenBank/DDBJ whole genome shotgun (WGS) entry which is preliminary data.</text>
</comment>
<dbReference type="InterPro" id="IPR011712">
    <property type="entry name" value="Sig_transdc_His_kin_sub3_dim/P"/>
</dbReference>
<evidence type="ECO:0000256" key="7">
    <source>
        <dbReference type="ARBA" id="ARBA00022840"/>
    </source>
</evidence>
<keyword evidence="3" id="KW-0597">Phosphoprotein</keyword>
<organism evidence="12 13">
    <name type="scientific">Nocardioides dubius</name>
    <dbReference type="NCBI Taxonomy" id="317019"/>
    <lineage>
        <taxon>Bacteria</taxon>
        <taxon>Bacillati</taxon>
        <taxon>Actinomycetota</taxon>
        <taxon>Actinomycetes</taxon>
        <taxon>Propionibacteriales</taxon>
        <taxon>Nocardioidaceae</taxon>
        <taxon>Nocardioides</taxon>
    </lineage>
</organism>
<keyword evidence="7" id="KW-0067">ATP-binding</keyword>
<proteinExistence type="predicted"/>
<dbReference type="SUPFAM" id="SSF55874">
    <property type="entry name" value="ATPase domain of HSP90 chaperone/DNA topoisomerase II/histidine kinase"/>
    <property type="match status" value="1"/>
</dbReference>
<dbReference type="Gene3D" id="3.30.565.10">
    <property type="entry name" value="Histidine kinase-like ATPase, C-terminal domain"/>
    <property type="match status" value="1"/>
</dbReference>
<feature type="transmembrane region" description="Helical" evidence="9">
    <location>
        <begin position="23"/>
        <end position="42"/>
    </location>
</feature>
<dbReference type="Pfam" id="PF02518">
    <property type="entry name" value="HATPase_c"/>
    <property type="match status" value="1"/>
</dbReference>
<feature type="transmembrane region" description="Helical" evidence="9">
    <location>
        <begin position="54"/>
        <end position="70"/>
    </location>
</feature>
<dbReference type="EC" id="2.7.13.3" evidence="2"/>
<feature type="transmembrane region" description="Helical" evidence="9">
    <location>
        <begin position="76"/>
        <end position="94"/>
    </location>
</feature>
<gene>
    <name evidence="12" type="ORF">GCM10009668_19510</name>
</gene>
<accession>A0ABP4EGR2</accession>
<comment type="catalytic activity">
    <reaction evidence="1">
        <text>ATP + protein L-histidine = ADP + protein N-phospho-L-histidine.</text>
        <dbReference type="EC" id="2.7.13.3"/>
    </reaction>
</comment>
<keyword evidence="6 12" id="KW-0418">Kinase</keyword>
<dbReference type="Proteomes" id="UP001501581">
    <property type="component" value="Unassembled WGS sequence"/>
</dbReference>
<evidence type="ECO:0000256" key="6">
    <source>
        <dbReference type="ARBA" id="ARBA00022777"/>
    </source>
</evidence>
<feature type="transmembrane region" description="Helical" evidence="9">
    <location>
        <begin position="106"/>
        <end position="137"/>
    </location>
</feature>
<evidence type="ECO:0000313" key="12">
    <source>
        <dbReference type="EMBL" id="GAA1101377.1"/>
    </source>
</evidence>
<feature type="transmembrane region" description="Helical" evidence="9">
    <location>
        <begin position="143"/>
        <end position="162"/>
    </location>
</feature>
<keyword evidence="9" id="KW-0812">Transmembrane</keyword>
<dbReference type="Gene3D" id="1.20.5.1930">
    <property type="match status" value="1"/>
</dbReference>
<evidence type="ECO:0000256" key="5">
    <source>
        <dbReference type="ARBA" id="ARBA00022741"/>
    </source>
</evidence>
<dbReference type="InterPro" id="IPR036890">
    <property type="entry name" value="HATPase_C_sf"/>
</dbReference>
<keyword evidence="5" id="KW-0547">Nucleotide-binding</keyword>
<dbReference type="CDD" id="cd16917">
    <property type="entry name" value="HATPase_UhpB-NarQ-NarX-like"/>
    <property type="match status" value="1"/>
</dbReference>
<dbReference type="GO" id="GO:0016301">
    <property type="term" value="F:kinase activity"/>
    <property type="evidence" value="ECO:0007669"/>
    <property type="project" value="UniProtKB-KW"/>
</dbReference>
<feature type="domain" description="Histidine kinase/HSP90-like ATPase" evidence="10">
    <location>
        <begin position="302"/>
        <end position="378"/>
    </location>
</feature>
<dbReference type="InterPro" id="IPR050482">
    <property type="entry name" value="Sensor_HK_TwoCompSys"/>
</dbReference>
<dbReference type="PANTHER" id="PTHR24421:SF10">
    <property type="entry name" value="NITRATE_NITRITE SENSOR PROTEIN NARQ"/>
    <property type="match status" value="1"/>
</dbReference>
<keyword evidence="9" id="KW-1133">Transmembrane helix</keyword>
<evidence type="ECO:0000259" key="11">
    <source>
        <dbReference type="Pfam" id="PF07730"/>
    </source>
</evidence>
<sequence length="399" mass="42345">MARGARRWRDTVESTSLARGLFYPWWIAVSCAVLTTNAALLGVIQRGAFADGDLLVLAPLVVLAPYLIQFSTTRWLPWWATLAAVAVGIAWILTEPREGPYDLAPAALAFAVAGVTATDGLRVGVIGCLATFTILVLSLPWEIGLVVYSLEALVGFLVGAMLRWQMRALLAEHAAREEDRARSALAERQRIAREIHDLVAHSLSVTMLHITGARRVLSDPEPDVDDAIAALRDAERIGREAMQEIRRTVGLLGHDGDEAVADPLPTATDLPALIAGFAAAGVPLTVVSHGDLSGLDGAAGLGVYRIVQESITNAVRHAPGREVAVAIDAAGAQVRVEVRNRLPQQEIEGFGGAGGAGVRGMQARAQQMAARLSVGERDGWWVVELAVPGTAGVQPEVVS</sequence>
<keyword evidence="8" id="KW-0902">Two-component regulatory system</keyword>
<evidence type="ECO:0000256" key="4">
    <source>
        <dbReference type="ARBA" id="ARBA00022679"/>
    </source>
</evidence>
<evidence type="ECO:0000313" key="13">
    <source>
        <dbReference type="Proteomes" id="UP001501581"/>
    </source>
</evidence>
<keyword evidence="4" id="KW-0808">Transferase</keyword>
<evidence type="ECO:0000256" key="2">
    <source>
        <dbReference type="ARBA" id="ARBA00012438"/>
    </source>
</evidence>
<reference evidence="13" key="1">
    <citation type="journal article" date="2019" name="Int. J. Syst. Evol. Microbiol.">
        <title>The Global Catalogue of Microorganisms (GCM) 10K type strain sequencing project: providing services to taxonomists for standard genome sequencing and annotation.</title>
        <authorList>
            <consortium name="The Broad Institute Genomics Platform"/>
            <consortium name="The Broad Institute Genome Sequencing Center for Infectious Disease"/>
            <person name="Wu L."/>
            <person name="Ma J."/>
        </authorList>
    </citation>
    <scope>NUCLEOTIDE SEQUENCE [LARGE SCALE GENOMIC DNA]</scope>
    <source>
        <strain evidence="13">JCM 13008</strain>
    </source>
</reference>
<dbReference type="PROSITE" id="PS51257">
    <property type="entry name" value="PROKAR_LIPOPROTEIN"/>
    <property type="match status" value="1"/>
</dbReference>
<protein>
    <recommendedName>
        <fullName evidence="2">histidine kinase</fullName>
        <ecNumber evidence="2">2.7.13.3</ecNumber>
    </recommendedName>
</protein>
<evidence type="ECO:0000256" key="3">
    <source>
        <dbReference type="ARBA" id="ARBA00022553"/>
    </source>
</evidence>
<feature type="domain" description="Signal transduction histidine kinase subgroup 3 dimerisation and phosphoacceptor" evidence="11">
    <location>
        <begin position="187"/>
        <end position="253"/>
    </location>
</feature>
<name>A0ABP4EGR2_9ACTN</name>